<dbReference type="EMBL" id="KI913128">
    <property type="protein sequence ID" value="ETV79533.1"/>
    <property type="molecule type" value="Genomic_DNA"/>
</dbReference>
<name>W4GKV8_APHAT</name>
<evidence type="ECO:0000313" key="1">
    <source>
        <dbReference type="EMBL" id="ETV79533.1"/>
    </source>
</evidence>
<dbReference type="RefSeq" id="XP_009831374.1">
    <property type="nucleotide sequence ID" value="XM_009833072.1"/>
</dbReference>
<proteinExistence type="predicted"/>
<sequence length="221" mass="24347">MSHANIARLIIAKRFVAAISVSNSSPSSLSMISSASQASRSSSLTILYAAARGSKDNKEHGELGAVYPRRENDCHSQWSATLQTKSSRHHHKPFSSTLYTVLSVQAVERFGELVSDLDEGRLGLLAATGFATRYAMTVAEAFRQTQYALVAGAMYFPGKIRHRFREAFGATAWAQLHTLLVAVEGKYVILLVDPRPNGATWDVKKFRDVVYVAGLYELEHL</sequence>
<dbReference type="GeneID" id="20809513"/>
<protein>
    <submittedName>
        <fullName evidence="1">Uncharacterized protein</fullName>
    </submittedName>
</protein>
<gene>
    <name evidence="1" type="ORF">H257_07517</name>
</gene>
<accession>W4GKV8</accession>
<dbReference type="VEuPathDB" id="FungiDB:H257_07517"/>
<dbReference type="AlphaFoldDB" id="W4GKV8"/>
<reference evidence="1" key="1">
    <citation type="submission" date="2013-12" db="EMBL/GenBank/DDBJ databases">
        <title>The Genome Sequence of Aphanomyces astaci APO3.</title>
        <authorList>
            <consortium name="The Broad Institute Genomics Platform"/>
            <person name="Russ C."/>
            <person name="Tyler B."/>
            <person name="van West P."/>
            <person name="Dieguez-Uribeondo J."/>
            <person name="Young S.K."/>
            <person name="Zeng Q."/>
            <person name="Gargeya S."/>
            <person name="Fitzgerald M."/>
            <person name="Abouelleil A."/>
            <person name="Alvarado L."/>
            <person name="Chapman S.B."/>
            <person name="Gainer-Dewar J."/>
            <person name="Goldberg J."/>
            <person name="Griggs A."/>
            <person name="Gujja S."/>
            <person name="Hansen M."/>
            <person name="Howarth C."/>
            <person name="Imamovic A."/>
            <person name="Ireland A."/>
            <person name="Larimer J."/>
            <person name="McCowan C."/>
            <person name="Murphy C."/>
            <person name="Pearson M."/>
            <person name="Poon T.W."/>
            <person name="Priest M."/>
            <person name="Roberts A."/>
            <person name="Saif S."/>
            <person name="Shea T."/>
            <person name="Sykes S."/>
            <person name="Wortman J."/>
            <person name="Nusbaum C."/>
            <person name="Birren B."/>
        </authorList>
    </citation>
    <scope>NUCLEOTIDE SEQUENCE [LARGE SCALE GENOMIC DNA]</scope>
    <source>
        <strain evidence="1">APO3</strain>
    </source>
</reference>
<organism evidence="1">
    <name type="scientific">Aphanomyces astaci</name>
    <name type="common">Crayfish plague agent</name>
    <dbReference type="NCBI Taxonomy" id="112090"/>
    <lineage>
        <taxon>Eukaryota</taxon>
        <taxon>Sar</taxon>
        <taxon>Stramenopiles</taxon>
        <taxon>Oomycota</taxon>
        <taxon>Saprolegniomycetes</taxon>
        <taxon>Saprolegniales</taxon>
        <taxon>Verrucalvaceae</taxon>
        <taxon>Aphanomyces</taxon>
    </lineage>
</organism>